<sequence length="49" mass="5299">MNKNMALDAVALSPIYAGGGITAAAGFTTGRTDDRRRFRRTNRLRGSLT</sequence>
<gene>
    <name evidence="2" type="ORF">GCM10022377_20340</name>
</gene>
<feature type="transmembrane region" description="Helical" evidence="1">
    <location>
        <begin position="6"/>
        <end position="30"/>
    </location>
</feature>
<dbReference type="RefSeq" id="WP_344883900.1">
    <property type="nucleotide sequence ID" value="NZ_BAABCJ010000005.1"/>
</dbReference>
<evidence type="ECO:0000256" key="1">
    <source>
        <dbReference type="SAM" id="Phobius"/>
    </source>
</evidence>
<keyword evidence="1" id="KW-0472">Membrane</keyword>
<reference evidence="3" key="1">
    <citation type="journal article" date="2019" name="Int. J. Syst. Evol. Microbiol.">
        <title>The Global Catalogue of Microorganisms (GCM) 10K type strain sequencing project: providing services to taxonomists for standard genome sequencing and annotation.</title>
        <authorList>
            <consortium name="The Broad Institute Genomics Platform"/>
            <consortium name="The Broad Institute Genome Sequencing Center for Infectious Disease"/>
            <person name="Wu L."/>
            <person name="Ma J."/>
        </authorList>
    </citation>
    <scope>NUCLEOTIDE SEQUENCE [LARGE SCALE GENOMIC DNA]</scope>
    <source>
        <strain evidence="3">JCM 16961</strain>
    </source>
</reference>
<name>A0ABP7DLU8_9MICC</name>
<organism evidence="2 3">
    <name type="scientific">Zhihengliuella alba</name>
    <dbReference type="NCBI Taxonomy" id="547018"/>
    <lineage>
        <taxon>Bacteria</taxon>
        <taxon>Bacillati</taxon>
        <taxon>Actinomycetota</taxon>
        <taxon>Actinomycetes</taxon>
        <taxon>Micrococcales</taxon>
        <taxon>Micrococcaceae</taxon>
        <taxon>Zhihengliuella</taxon>
    </lineage>
</organism>
<keyword evidence="3" id="KW-1185">Reference proteome</keyword>
<dbReference type="EMBL" id="BAABCJ010000005">
    <property type="protein sequence ID" value="GAA3706536.1"/>
    <property type="molecule type" value="Genomic_DNA"/>
</dbReference>
<comment type="caution">
    <text evidence="2">The sequence shown here is derived from an EMBL/GenBank/DDBJ whole genome shotgun (WGS) entry which is preliminary data.</text>
</comment>
<accession>A0ABP7DLU8</accession>
<evidence type="ECO:0000313" key="3">
    <source>
        <dbReference type="Proteomes" id="UP001501536"/>
    </source>
</evidence>
<protein>
    <submittedName>
        <fullName evidence="2">Uncharacterized protein</fullName>
    </submittedName>
</protein>
<keyword evidence="1" id="KW-0812">Transmembrane</keyword>
<keyword evidence="1" id="KW-1133">Transmembrane helix</keyword>
<evidence type="ECO:0000313" key="2">
    <source>
        <dbReference type="EMBL" id="GAA3706536.1"/>
    </source>
</evidence>
<dbReference type="Proteomes" id="UP001501536">
    <property type="component" value="Unassembled WGS sequence"/>
</dbReference>
<proteinExistence type="predicted"/>